<evidence type="ECO:0000313" key="3">
    <source>
        <dbReference type="Proteomes" id="UP001196413"/>
    </source>
</evidence>
<organism evidence="2 3">
    <name type="scientific">Parelaphostrongylus tenuis</name>
    <name type="common">Meningeal worm</name>
    <dbReference type="NCBI Taxonomy" id="148309"/>
    <lineage>
        <taxon>Eukaryota</taxon>
        <taxon>Metazoa</taxon>
        <taxon>Ecdysozoa</taxon>
        <taxon>Nematoda</taxon>
        <taxon>Chromadorea</taxon>
        <taxon>Rhabditida</taxon>
        <taxon>Rhabditina</taxon>
        <taxon>Rhabditomorpha</taxon>
        <taxon>Strongyloidea</taxon>
        <taxon>Metastrongylidae</taxon>
        <taxon>Parelaphostrongylus</taxon>
    </lineage>
</organism>
<proteinExistence type="predicted"/>
<evidence type="ECO:0000313" key="2">
    <source>
        <dbReference type="EMBL" id="KAJ1371955.1"/>
    </source>
</evidence>
<feature type="region of interest" description="Disordered" evidence="1">
    <location>
        <begin position="136"/>
        <end position="155"/>
    </location>
</feature>
<dbReference type="AlphaFoldDB" id="A0AAD5R9M2"/>
<name>A0AAD5R9M2_PARTN</name>
<accession>A0AAD5R9M2</accession>
<evidence type="ECO:0000256" key="1">
    <source>
        <dbReference type="SAM" id="MobiDB-lite"/>
    </source>
</evidence>
<protein>
    <submittedName>
        <fullName evidence="2">Uncharacterized protein</fullName>
    </submittedName>
</protein>
<gene>
    <name evidence="2" type="ORF">KIN20_034003</name>
</gene>
<dbReference type="EMBL" id="JAHQIW010007068">
    <property type="protein sequence ID" value="KAJ1371955.1"/>
    <property type="molecule type" value="Genomic_DNA"/>
</dbReference>
<keyword evidence="3" id="KW-1185">Reference proteome</keyword>
<sequence>MSRANFEHVTEKIPNYNATRKVNLVVLHTRAKSADFSSDVLQQQAALLRTFFSCSRRRFDCLWPEDSETFEMSAMIVVYRVLNNCIVTNLVSSQQAKYGVRPSRFAALPKYWGPHDSFRINPGDQLLLSRFNGGVASRGKTGADSQRQRPTSKCRPRRRLRINCGPQVVNGAVYRKLFDTQCTESAPPAERILDAQEIVDFDKSMRKLRLNVSRLPKDRFSTGEQEAMKSNGFFRPRISGMMHHLDRYSSSTRATSDGKYAASGESYAGIEDPLFLTMVA</sequence>
<reference evidence="2" key="1">
    <citation type="submission" date="2021-06" db="EMBL/GenBank/DDBJ databases">
        <title>Parelaphostrongylus tenuis whole genome reference sequence.</title>
        <authorList>
            <person name="Garwood T.J."/>
            <person name="Larsen P.A."/>
            <person name="Fountain-Jones N.M."/>
            <person name="Garbe J.R."/>
            <person name="Macchietto M.G."/>
            <person name="Kania S.A."/>
            <person name="Gerhold R.W."/>
            <person name="Richards J.E."/>
            <person name="Wolf T.M."/>
        </authorList>
    </citation>
    <scope>NUCLEOTIDE SEQUENCE</scope>
    <source>
        <strain evidence="2">MNPRO001-30</strain>
        <tissue evidence="2">Meninges</tissue>
    </source>
</reference>
<comment type="caution">
    <text evidence="2">The sequence shown here is derived from an EMBL/GenBank/DDBJ whole genome shotgun (WGS) entry which is preliminary data.</text>
</comment>
<dbReference type="Proteomes" id="UP001196413">
    <property type="component" value="Unassembled WGS sequence"/>
</dbReference>